<evidence type="ECO:0000256" key="1">
    <source>
        <dbReference type="SAM" id="Phobius"/>
    </source>
</evidence>
<dbReference type="HOGENOM" id="CLU_092231_1_0_6"/>
<evidence type="ECO:0000313" key="3">
    <source>
        <dbReference type="Proteomes" id="UP000026913"/>
    </source>
</evidence>
<dbReference type="EMBL" id="CP005960">
    <property type="protein sequence ID" value="AHZ72738.1"/>
    <property type="molecule type" value="Genomic_DNA"/>
</dbReference>
<accession>A0A024EKA6</accession>
<evidence type="ECO:0008006" key="4">
    <source>
        <dbReference type="Google" id="ProtNLM"/>
    </source>
</evidence>
<dbReference type="OrthoDB" id="826511at2"/>
<keyword evidence="1" id="KW-0472">Membrane</keyword>
<feature type="transmembrane region" description="Helical" evidence="1">
    <location>
        <begin position="44"/>
        <end position="65"/>
    </location>
</feature>
<protein>
    <recommendedName>
        <fullName evidence="4">Transmembrane protein</fullName>
    </recommendedName>
</protein>
<feature type="transmembrane region" description="Helical" evidence="1">
    <location>
        <begin position="6"/>
        <end position="23"/>
    </location>
</feature>
<dbReference type="Pfam" id="PF09980">
    <property type="entry name" value="DUF2214"/>
    <property type="match status" value="1"/>
</dbReference>
<dbReference type="RefSeq" id="WP_010455980.1">
    <property type="nucleotide sequence ID" value="NZ_CP005960.1"/>
</dbReference>
<reference evidence="2 3" key="1">
    <citation type="journal article" date="2012" name="J. Bacteriol.">
        <title>Genome sequence of cold-adapted Pseudomonas mandelii strain JR-1.</title>
        <authorList>
            <person name="Jang S.H."/>
            <person name="Kim J."/>
            <person name="Kim J."/>
            <person name="Hong S."/>
            <person name="Lee C."/>
        </authorList>
    </citation>
    <scope>NUCLEOTIDE SEQUENCE [LARGE SCALE GENOMIC DNA]</scope>
    <source>
        <strain evidence="2 3">JR-1</strain>
    </source>
</reference>
<keyword evidence="1" id="KW-1133">Transmembrane helix</keyword>
<feature type="transmembrane region" description="Helical" evidence="1">
    <location>
        <begin position="85"/>
        <end position="105"/>
    </location>
</feature>
<evidence type="ECO:0000313" key="2">
    <source>
        <dbReference type="EMBL" id="AHZ72738.1"/>
    </source>
</evidence>
<keyword evidence="1" id="KW-0812">Transmembrane</keyword>
<organism evidence="2 3">
    <name type="scientific">Pseudomonas mandelii JR-1</name>
    <dbReference type="NCBI Taxonomy" id="1147786"/>
    <lineage>
        <taxon>Bacteria</taxon>
        <taxon>Pseudomonadati</taxon>
        <taxon>Pseudomonadota</taxon>
        <taxon>Gammaproteobacteria</taxon>
        <taxon>Pseudomonadales</taxon>
        <taxon>Pseudomonadaceae</taxon>
        <taxon>Pseudomonas</taxon>
    </lineage>
</organism>
<name>A0A024EKA6_9PSED</name>
<dbReference type="InterPro" id="IPR018706">
    <property type="entry name" value="DUF2214_membrane"/>
</dbReference>
<dbReference type="Proteomes" id="UP000026913">
    <property type="component" value="Chromosome"/>
</dbReference>
<feature type="transmembrane region" description="Helical" evidence="1">
    <location>
        <begin position="126"/>
        <end position="145"/>
    </location>
</feature>
<sequence>MLVHWLLAAIHLLAFVLGFWAVLTRGTAFSRLAAGSGEARRVLMADNLWGISAVILLISGGMRAFGGYEKGTDYYLHQPLFHLKMTLFVLILLLEVAPMITLIKWRVALSRGAAIDTGRAKLFARISHIEGLLVLLMVVAATGMARGVTFG</sequence>
<dbReference type="KEGG" id="pman:OU5_5659"/>
<gene>
    <name evidence="2" type="ORF">OU5_5659</name>
</gene>
<proteinExistence type="predicted"/>
<dbReference type="AlphaFoldDB" id="A0A024EKA6"/>